<dbReference type="SMART" id="SM00355">
    <property type="entry name" value="ZnF_C2H2"/>
    <property type="match status" value="2"/>
</dbReference>
<name>A0ABR2HN87_9EUKA</name>
<gene>
    <name evidence="9" type="ORF">M9Y10_018314</name>
    <name evidence="8" type="ORF">M9Y10_026161</name>
</gene>
<evidence type="ECO:0000256" key="6">
    <source>
        <dbReference type="SAM" id="MobiDB-lite"/>
    </source>
</evidence>
<evidence type="ECO:0000313" key="10">
    <source>
        <dbReference type="Proteomes" id="UP001470230"/>
    </source>
</evidence>
<dbReference type="PANTHER" id="PTHR18934:SF99">
    <property type="entry name" value="ATP-DEPENDENT RNA HELICASE DHX37-RELATED"/>
    <property type="match status" value="1"/>
</dbReference>
<evidence type="ECO:0000256" key="5">
    <source>
        <dbReference type="PROSITE-ProRule" id="PRU00042"/>
    </source>
</evidence>
<reference evidence="9 10" key="1">
    <citation type="submission" date="2024-04" db="EMBL/GenBank/DDBJ databases">
        <title>Tritrichomonas musculus Genome.</title>
        <authorList>
            <person name="Alves-Ferreira E."/>
            <person name="Grigg M."/>
            <person name="Lorenzi H."/>
            <person name="Galac M."/>
        </authorList>
    </citation>
    <scope>NUCLEOTIDE SEQUENCE [LARGE SCALE GENOMIC DNA]</scope>
    <source>
        <strain evidence="9 10">EAF2021</strain>
    </source>
</reference>
<accession>A0ABR2HN87</accession>
<dbReference type="InterPro" id="IPR027417">
    <property type="entry name" value="P-loop_NTPase"/>
</dbReference>
<dbReference type="SUPFAM" id="SSF52540">
    <property type="entry name" value="P-loop containing nucleoside triphosphate hydrolases"/>
    <property type="match status" value="1"/>
</dbReference>
<evidence type="ECO:0000256" key="2">
    <source>
        <dbReference type="ARBA" id="ARBA00022801"/>
    </source>
</evidence>
<dbReference type="EMBL" id="JAPFFF010000024">
    <property type="protein sequence ID" value="KAK8850190.1"/>
    <property type="molecule type" value="Genomic_DNA"/>
</dbReference>
<proteinExistence type="predicted"/>
<feature type="region of interest" description="Disordered" evidence="6">
    <location>
        <begin position="1"/>
        <end position="86"/>
    </location>
</feature>
<evidence type="ECO:0000256" key="1">
    <source>
        <dbReference type="ARBA" id="ARBA00022741"/>
    </source>
</evidence>
<dbReference type="Proteomes" id="UP001470230">
    <property type="component" value="Unassembled WGS sequence"/>
</dbReference>
<keyword evidence="5" id="KW-0479">Metal-binding</keyword>
<dbReference type="PROSITE" id="PS50157">
    <property type="entry name" value="ZINC_FINGER_C2H2_2"/>
    <property type="match status" value="1"/>
</dbReference>
<dbReference type="PROSITE" id="PS00028">
    <property type="entry name" value="ZINC_FINGER_C2H2_1"/>
    <property type="match status" value="1"/>
</dbReference>
<keyword evidence="4" id="KW-0067">ATP-binding</keyword>
<evidence type="ECO:0000259" key="7">
    <source>
        <dbReference type="PROSITE" id="PS50157"/>
    </source>
</evidence>
<protein>
    <recommendedName>
        <fullName evidence="7">C2H2-type domain-containing protein</fullName>
    </recommendedName>
</protein>
<feature type="compositionally biased region" description="Polar residues" evidence="6">
    <location>
        <begin position="405"/>
        <end position="422"/>
    </location>
</feature>
<dbReference type="PANTHER" id="PTHR18934">
    <property type="entry name" value="ATP-DEPENDENT RNA HELICASE"/>
    <property type="match status" value="1"/>
</dbReference>
<evidence type="ECO:0000256" key="4">
    <source>
        <dbReference type="ARBA" id="ARBA00022840"/>
    </source>
</evidence>
<dbReference type="EMBL" id="JAPFFF010000338">
    <property type="protein sequence ID" value="KAK8834692.1"/>
    <property type="molecule type" value="Genomic_DNA"/>
</dbReference>
<keyword evidence="5" id="KW-0863">Zinc-finger</keyword>
<feature type="compositionally biased region" description="Low complexity" evidence="6">
    <location>
        <begin position="395"/>
        <end position="404"/>
    </location>
</feature>
<keyword evidence="1" id="KW-0547">Nucleotide-binding</keyword>
<feature type="compositionally biased region" description="Polar residues" evidence="6">
    <location>
        <begin position="381"/>
        <end position="394"/>
    </location>
</feature>
<dbReference type="CDD" id="cd20336">
    <property type="entry name" value="Rcat_RBR"/>
    <property type="match status" value="1"/>
</dbReference>
<evidence type="ECO:0000313" key="8">
    <source>
        <dbReference type="EMBL" id="KAK8834692.1"/>
    </source>
</evidence>
<sequence length="1190" mass="138540">MTKQKAKEEEEKKKKEEKQKKQNEEKKKTASGEKKEKEENVNKELKVKEENVNEELKEKEENVNEEKKEKEENINEELKEEEENVNEEKKENNVQFLYFVPFSVSGITNKKINKIIKSEFPPCMKNVKKLIFSTSFTETLNVNELSVVIDMGLIKEEIFNPSIGLSKYVIKLASNESKNTRKGRLGRLMKGLYISFRQKDKNDKKGIPSTQKDTEIEKSGTPTIQIRDLTKNYLMMKQVNIDLGKMNLIYKPNKKNLEVAINTLVHNGAIDENSFEITELGNEILRFDFIPIQYATTVAKYSKSFTNLKEKRCANFISSYISLIIANAKLLIKDEKPDKLLQFFDDGSDIVTLFNALNSLLKGYKFDKKQKRYSRKSKSKTPSQSNYTNQAPSLSSNIDIDNNNRSFDMNDSIDIDSTSQTPIIDIDNNNDNENQKYDDIDEKYGFHPFKIKELIKNLHTLSDYLFPGENPDQITNELSVFMKNHNIYDIIDDFIQNMNDQWKEIHYFDFKIARFTKTEKKPELVFLGSEKLIFDDNKNQTHGKVFLTKRPGWKGIIIPSHCYIFDISINDTYQPYQKYIGHLIHSPKSSQKAFDAIELEHRYIFNPWFNVLLESYFSKDIKNNKNISDVISFHQSRISDKIFLSFINSDNMKSQIKDAVNNCVKLLPFTPRSVLIYKNTPKSQGFIETITEINGIGSFDYNSMDSTFCRGAILDKNLILHCINNLNELSLVDAKIRICSLFVNDTCDPSEYDTKNLYVIDMLNENVPGIGNLKDVVKETYNNMKYKIKKKKNEVHSSQNPVKYGNFQFSPRLVNPSLFAYKKSRENVMDWFNRTFPNVFVKEVRNHNLKMKITDIHAVQDKIDKDLIKIETEMNLDYVAISFPLEIKNIITNEHKDWYVHIDKKHNTIISPKEKLEEIMNFIREKRKQSKSKKAASYFASIGTLPSFCYNACADPGNSKLTDTPITYYFENGETYTSKLCQSCIYSSLCYATQRFYTNEKTNSDYLFQIKKKPSSILKIPSKFNKDGTKCWPQVPLGQLISVLFDNDDTKLTSILSAYLRSINDYTMRYKMQKWLTFCPDHFDKFYEINDTELKCSVPGCQNFYCDQCKKMHINIDHEDDVTNNKCQNCGWPYVKEEGCDIIECPYCGHYFCDLCGKEFKSYCAANLHLSSAHRISKYSFEYETDSFYG</sequence>
<keyword evidence="3" id="KW-0347">Helicase</keyword>
<feature type="compositionally biased region" description="Low complexity" evidence="6">
    <location>
        <begin position="423"/>
        <end position="432"/>
    </location>
</feature>
<dbReference type="InterPro" id="IPR013087">
    <property type="entry name" value="Znf_C2H2_type"/>
</dbReference>
<evidence type="ECO:0000256" key="3">
    <source>
        <dbReference type="ARBA" id="ARBA00022806"/>
    </source>
</evidence>
<organism evidence="9 10">
    <name type="scientific">Tritrichomonas musculus</name>
    <dbReference type="NCBI Taxonomy" id="1915356"/>
    <lineage>
        <taxon>Eukaryota</taxon>
        <taxon>Metamonada</taxon>
        <taxon>Parabasalia</taxon>
        <taxon>Tritrichomonadida</taxon>
        <taxon>Tritrichomonadidae</taxon>
        <taxon>Tritrichomonas</taxon>
    </lineage>
</organism>
<keyword evidence="2" id="KW-0378">Hydrolase</keyword>
<dbReference type="Gene3D" id="3.40.50.300">
    <property type="entry name" value="P-loop containing nucleotide triphosphate hydrolases"/>
    <property type="match status" value="1"/>
</dbReference>
<keyword evidence="10" id="KW-1185">Reference proteome</keyword>
<feature type="domain" description="C2H2-type" evidence="7">
    <location>
        <begin position="1151"/>
        <end position="1179"/>
    </location>
</feature>
<dbReference type="SUPFAM" id="SSF57850">
    <property type="entry name" value="RING/U-box"/>
    <property type="match status" value="1"/>
</dbReference>
<comment type="caution">
    <text evidence="9">The sequence shown here is derived from an EMBL/GenBank/DDBJ whole genome shotgun (WGS) entry which is preliminary data.</text>
</comment>
<keyword evidence="5" id="KW-0862">Zinc</keyword>
<feature type="region of interest" description="Disordered" evidence="6">
    <location>
        <begin position="371"/>
        <end position="434"/>
    </location>
</feature>
<evidence type="ECO:0000313" key="9">
    <source>
        <dbReference type="EMBL" id="KAK8850190.1"/>
    </source>
</evidence>
<feature type="compositionally biased region" description="Basic and acidic residues" evidence="6">
    <location>
        <begin position="1"/>
        <end position="77"/>
    </location>
</feature>